<feature type="transmembrane region" description="Helical" evidence="17">
    <location>
        <begin position="238"/>
        <end position="261"/>
    </location>
</feature>
<protein>
    <recommendedName>
        <fullName evidence="4 17">NADH-ubiquinone oxidoreductase chain 2</fullName>
        <ecNumber evidence="3 17">7.1.1.2</ecNumber>
    </recommendedName>
</protein>
<evidence type="ECO:0000256" key="1">
    <source>
        <dbReference type="ARBA" id="ARBA00004448"/>
    </source>
</evidence>
<accession>A0A8A0WIY3</accession>
<comment type="subcellular location">
    <subcellularLocation>
        <location evidence="1 17">Mitochondrion inner membrane</location>
        <topology evidence="1 17">Multi-pass membrane protein</topology>
    </subcellularLocation>
</comment>
<name>A0A8A0WIY3_CRONI</name>
<dbReference type="PRINTS" id="PR01436">
    <property type="entry name" value="NADHDHGNASE2"/>
</dbReference>
<dbReference type="GO" id="GO:0005743">
    <property type="term" value="C:mitochondrial inner membrane"/>
    <property type="evidence" value="ECO:0007669"/>
    <property type="project" value="UniProtKB-SubCell"/>
</dbReference>
<keyword evidence="9 17" id="KW-1278">Translocase</keyword>
<organism evidence="20">
    <name type="scientific">Crocodylus niloticus</name>
    <name type="common">Nile crocodile</name>
    <name type="synonym">African crocodile</name>
    <dbReference type="NCBI Taxonomy" id="8501"/>
    <lineage>
        <taxon>Eukaryota</taxon>
        <taxon>Metazoa</taxon>
        <taxon>Chordata</taxon>
        <taxon>Craniata</taxon>
        <taxon>Vertebrata</taxon>
        <taxon>Euteleostomi</taxon>
        <taxon>Archelosauria</taxon>
        <taxon>Archosauria</taxon>
        <taxon>Crocodylia</taxon>
        <taxon>Longirostres</taxon>
        <taxon>Crocodylidae</taxon>
        <taxon>Crocodylus</taxon>
    </lineage>
</organism>
<feature type="domain" description="NADH dehydrogenase subunit 2 C-terminal" evidence="19">
    <location>
        <begin position="289"/>
        <end position="341"/>
    </location>
</feature>
<evidence type="ECO:0000256" key="11">
    <source>
        <dbReference type="ARBA" id="ARBA00022989"/>
    </source>
</evidence>
<feature type="transmembrane region" description="Helical" evidence="17">
    <location>
        <begin position="56"/>
        <end position="75"/>
    </location>
</feature>
<keyword evidence="12 17" id="KW-0520">NAD</keyword>
<evidence type="ECO:0000313" key="20">
    <source>
        <dbReference type="EMBL" id="QSQ68852.1"/>
    </source>
</evidence>
<feature type="transmembrane region" description="Helical" evidence="17">
    <location>
        <begin position="273"/>
        <end position="293"/>
    </location>
</feature>
<dbReference type="InterPro" id="IPR003917">
    <property type="entry name" value="NADH_UbQ_OxRdtase_chain2"/>
</dbReference>
<keyword evidence="6 17" id="KW-0679">Respiratory chain</keyword>
<evidence type="ECO:0000256" key="8">
    <source>
        <dbReference type="ARBA" id="ARBA00022792"/>
    </source>
</evidence>
<evidence type="ECO:0000256" key="2">
    <source>
        <dbReference type="ARBA" id="ARBA00007012"/>
    </source>
</evidence>
<dbReference type="InterPro" id="IPR010933">
    <property type="entry name" value="NADH_DH_su2_C"/>
</dbReference>
<feature type="transmembrane region" description="Helical" evidence="17">
    <location>
        <begin position="95"/>
        <end position="114"/>
    </location>
</feature>
<evidence type="ECO:0000256" key="16">
    <source>
        <dbReference type="ARBA" id="ARBA00049551"/>
    </source>
</evidence>
<reference evidence="20" key="1">
    <citation type="submission" date="2020-07" db="EMBL/GenBank/DDBJ databases">
        <authorList>
            <person name="Hekkala E."/>
            <person name="Aardema M.L."/>
        </authorList>
    </citation>
    <scope>NUCLEOTIDE SEQUENCE</scope>
</reference>
<keyword evidence="8 17" id="KW-0999">Mitochondrion inner membrane</keyword>
<keyword evidence="5" id="KW-0813">Transport</keyword>
<evidence type="ECO:0000256" key="3">
    <source>
        <dbReference type="ARBA" id="ARBA00012944"/>
    </source>
</evidence>
<gene>
    <name evidence="20" type="primary">ND2</name>
</gene>
<comment type="similarity">
    <text evidence="2 17">Belongs to the complex I subunit 2 family.</text>
</comment>
<keyword evidence="10 17" id="KW-0249">Electron transport</keyword>
<dbReference type="PANTHER" id="PTHR46552:SF1">
    <property type="entry name" value="NADH-UBIQUINONE OXIDOREDUCTASE CHAIN 2"/>
    <property type="match status" value="1"/>
</dbReference>
<keyword evidence="11 17" id="KW-1133">Transmembrane helix</keyword>
<dbReference type="EMBL" id="MT727021">
    <property type="protein sequence ID" value="QSQ68852.1"/>
    <property type="molecule type" value="Genomic_DNA"/>
</dbReference>
<evidence type="ECO:0000256" key="17">
    <source>
        <dbReference type="RuleBase" id="RU003403"/>
    </source>
</evidence>
<evidence type="ECO:0000256" key="15">
    <source>
        <dbReference type="ARBA" id="ARBA00023136"/>
    </source>
</evidence>
<dbReference type="InterPro" id="IPR050175">
    <property type="entry name" value="Complex_I_Subunit_2"/>
</dbReference>
<evidence type="ECO:0000259" key="18">
    <source>
        <dbReference type="Pfam" id="PF00361"/>
    </source>
</evidence>
<dbReference type="PANTHER" id="PTHR46552">
    <property type="entry name" value="NADH-UBIQUINONE OXIDOREDUCTASE CHAIN 2"/>
    <property type="match status" value="1"/>
</dbReference>
<proteinExistence type="inferred from homology"/>
<evidence type="ECO:0000256" key="4">
    <source>
        <dbReference type="ARBA" id="ARBA00021008"/>
    </source>
</evidence>
<dbReference type="GO" id="GO:0008137">
    <property type="term" value="F:NADH dehydrogenase (ubiquinone) activity"/>
    <property type="evidence" value="ECO:0007669"/>
    <property type="project" value="UniProtKB-EC"/>
</dbReference>
<evidence type="ECO:0000256" key="6">
    <source>
        <dbReference type="ARBA" id="ARBA00022660"/>
    </source>
</evidence>
<evidence type="ECO:0000256" key="7">
    <source>
        <dbReference type="ARBA" id="ARBA00022692"/>
    </source>
</evidence>
<keyword evidence="7 17" id="KW-0812">Transmembrane</keyword>
<sequence length="351" mass="38755">MPIFQPVILTTLTITTLIFLSSTHLVLMWVALELSTLVVLPLIANKSHPRSIEASTKYFLTQATASALIIFSWTLNYITTGGGQITEVTNQTLTTITALALFIKIGLVPFHFWVPETIQGMTPTASIFLLTWQKLGPLIMLYLMSPLINFEVLSAVSILSATVAGWLGLNQTQIRKLVAFSSIAQMAWTLVIIKYAPSLTILAFYLYSITISTTLLTLEKLSTTSINNLLLSFQKAPITSLLLMISLLSLSGLPPLAGFLPKWLTIDQLVAEGAIWVAFTMLMASLLSLFFYLRLWYNSASTLPPNTANTQRLWRKPVQQTNLTINSLAMAALTLILAATMMKATTKQETY</sequence>
<feature type="domain" description="NADH:quinone oxidoreductase/Mrp antiporter transmembrane" evidence="18">
    <location>
        <begin position="22"/>
        <end position="288"/>
    </location>
</feature>
<evidence type="ECO:0000256" key="14">
    <source>
        <dbReference type="ARBA" id="ARBA00023128"/>
    </source>
</evidence>
<evidence type="ECO:0000256" key="13">
    <source>
        <dbReference type="ARBA" id="ARBA00023075"/>
    </source>
</evidence>
<reference evidence="20" key="2">
    <citation type="journal article" name="J Archaeol Sci Rep">
        <title>The secrets of Sobek - A crocodile mummy mitogenome from ancient Egypt.</title>
        <authorList>
            <person name="Hekkala E.R."/>
            <person name="Aardema M.L."/>
            <person name="Narechania A."/>
            <person name="Amato G."/>
            <person name="Ikram S."/>
            <person name="Shirley M.H."/>
            <person name="Vliet K.A."/>
            <person name="Cunningham S.W."/>
            <person name="Gilbert M.T.P."/>
            <person name="Smith O."/>
        </authorList>
    </citation>
    <scope>NUCLEOTIDE SEQUENCE</scope>
</reference>
<feature type="transmembrane region" description="Helical" evidence="17">
    <location>
        <begin position="199"/>
        <end position="218"/>
    </location>
</feature>
<geneLocation type="mitochondrion" evidence="20"/>
<comment type="function">
    <text evidence="17">Core subunit of the mitochondrial membrane respiratory chain NADH dehydrogenase (Complex I) which catalyzes electron transfer from NADH through the respiratory chain, using ubiquinone as an electron acceptor. Essential for the catalytic activity and assembly of complex I.</text>
</comment>
<dbReference type="Pfam" id="PF06444">
    <property type="entry name" value="NADH_dehy_S2_C"/>
    <property type="match status" value="1"/>
</dbReference>
<dbReference type="GO" id="GO:0006120">
    <property type="term" value="P:mitochondrial electron transport, NADH to ubiquinone"/>
    <property type="evidence" value="ECO:0007669"/>
    <property type="project" value="InterPro"/>
</dbReference>
<dbReference type="Pfam" id="PF00361">
    <property type="entry name" value="Proton_antipo_M"/>
    <property type="match status" value="1"/>
</dbReference>
<evidence type="ECO:0000256" key="5">
    <source>
        <dbReference type="ARBA" id="ARBA00022448"/>
    </source>
</evidence>
<dbReference type="EC" id="7.1.1.2" evidence="3 17"/>
<evidence type="ECO:0000256" key="9">
    <source>
        <dbReference type="ARBA" id="ARBA00022967"/>
    </source>
</evidence>
<evidence type="ECO:0000259" key="19">
    <source>
        <dbReference type="Pfam" id="PF06444"/>
    </source>
</evidence>
<dbReference type="InterPro" id="IPR001750">
    <property type="entry name" value="ND/Mrp_TM"/>
</dbReference>
<comment type="catalytic activity">
    <reaction evidence="16 17">
        <text>a ubiquinone + NADH + 5 H(+)(in) = a ubiquinol + NAD(+) + 4 H(+)(out)</text>
        <dbReference type="Rhea" id="RHEA:29091"/>
        <dbReference type="Rhea" id="RHEA-COMP:9565"/>
        <dbReference type="Rhea" id="RHEA-COMP:9566"/>
        <dbReference type="ChEBI" id="CHEBI:15378"/>
        <dbReference type="ChEBI" id="CHEBI:16389"/>
        <dbReference type="ChEBI" id="CHEBI:17976"/>
        <dbReference type="ChEBI" id="CHEBI:57540"/>
        <dbReference type="ChEBI" id="CHEBI:57945"/>
        <dbReference type="EC" id="7.1.1.2"/>
    </reaction>
</comment>
<feature type="transmembrane region" description="Helical" evidence="17">
    <location>
        <begin position="323"/>
        <end position="342"/>
    </location>
</feature>
<keyword evidence="15 17" id="KW-0472">Membrane</keyword>
<keyword evidence="14 17" id="KW-0496">Mitochondrion</keyword>
<evidence type="ECO:0000256" key="12">
    <source>
        <dbReference type="ARBA" id="ARBA00023027"/>
    </source>
</evidence>
<feature type="transmembrane region" description="Helical" evidence="17">
    <location>
        <begin position="150"/>
        <end position="169"/>
    </location>
</feature>
<dbReference type="AlphaFoldDB" id="A0A8A0WIY3"/>
<keyword evidence="13 17" id="KW-0830">Ubiquinone</keyword>
<evidence type="ECO:0000256" key="10">
    <source>
        <dbReference type="ARBA" id="ARBA00022982"/>
    </source>
</evidence>